<organism evidence="2 3">
    <name type="scientific">Caligus rogercresseyi</name>
    <name type="common">Sea louse</name>
    <dbReference type="NCBI Taxonomy" id="217165"/>
    <lineage>
        <taxon>Eukaryota</taxon>
        <taxon>Metazoa</taxon>
        <taxon>Ecdysozoa</taxon>
        <taxon>Arthropoda</taxon>
        <taxon>Crustacea</taxon>
        <taxon>Multicrustacea</taxon>
        <taxon>Hexanauplia</taxon>
        <taxon>Copepoda</taxon>
        <taxon>Siphonostomatoida</taxon>
        <taxon>Caligidae</taxon>
        <taxon>Caligus</taxon>
    </lineage>
</organism>
<reference evidence="3" key="1">
    <citation type="submission" date="2021-01" db="EMBL/GenBank/DDBJ databases">
        <title>Caligus Genome Assembly.</title>
        <authorList>
            <person name="Gallardo-Escarate C."/>
        </authorList>
    </citation>
    <scope>NUCLEOTIDE SEQUENCE [LARGE SCALE GENOMIC DNA]</scope>
</reference>
<proteinExistence type="predicted"/>
<feature type="region of interest" description="Disordered" evidence="1">
    <location>
        <begin position="32"/>
        <end position="68"/>
    </location>
</feature>
<dbReference type="EMBL" id="CP045900">
    <property type="protein sequence ID" value="QQP42556.1"/>
    <property type="molecule type" value="Genomic_DNA"/>
</dbReference>
<evidence type="ECO:0000313" key="3">
    <source>
        <dbReference type="Proteomes" id="UP000595437"/>
    </source>
</evidence>
<dbReference type="AlphaFoldDB" id="A0A7T8H3K5"/>
<name>A0A7T8H3K5_CALRO</name>
<protein>
    <submittedName>
        <fullName evidence="2">Transposon Tf2-6 polyprotein</fullName>
    </submittedName>
</protein>
<keyword evidence="3" id="KW-1185">Reference proteome</keyword>
<dbReference type="Proteomes" id="UP000595437">
    <property type="component" value="Chromosome 11"/>
</dbReference>
<accession>A0A7T8H3K5</accession>
<sequence>MGNVPYLRNAMGLISAGTSSQTRDDAMQYPFAPKPKLLTTSEPRSCRSSRSETSSEFSMELTKKGTSSPRFGKSGRVVAAIWSRQSLVVLYWRNRRYLKLYAPPIGSCQGHPGKSRGSQAAKEKQETEESPGGHVVVALCSCSEPRLQLYICVSSPCSSNSNPLLPYVHLFTLICSSKTIFVYISV</sequence>
<feature type="compositionally biased region" description="Low complexity" evidence="1">
    <location>
        <begin position="39"/>
        <end position="58"/>
    </location>
</feature>
<evidence type="ECO:0000313" key="2">
    <source>
        <dbReference type="EMBL" id="QQP42556.1"/>
    </source>
</evidence>
<gene>
    <name evidence="2" type="ORF">FKW44_017262</name>
</gene>
<evidence type="ECO:0000256" key="1">
    <source>
        <dbReference type="SAM" id="MobiDB-lite"/>
    </source>
</evidence>
<feature type="region of interest" description="Disordered" evidence="1">
    <location>
        <begin position="109"/>
        <end position="130"/>
    </location>
</feature>